<dbReference type="AlphaFoldDB" id="A0A453E8G3"/>
<name>A0A453E8G3_AEGTS</name>
<evidence type="ECO:0000313" key="2">
    <source>
        <dbReference type="EnsemblPlants" id="AET3Gv20257100.1"/>
    </source>
</evidence>
<accession>A0A453E8G3</accession>
<reference evidence="3" key="2">
    <citation type="journal article" date="2017" name="Nat. Plants">
        <title>The Aegilops tauschii genome reveals multiple impacts of transposons.</title>
        <authorList>
            <person name="Zhao G."/>
            <person name="Zou C."/>
            <person name="Li K."/>
            <person name="Wang K."/>
            <person name="Li T."/>
            <person name="Gao L."/>
            <person name="Zhang X."/>
            <person name="Wang H."/>
            <person name="Yang Z."/>
            <person name="Liu X."/>
            <person name="Jiang W."/>
            <person name="Mao L."/>
            <person name="Kong X."/>
            <person name="Jiao Y."/>
            <person name="Jia J."/>
        </authorList>
    </citation>
    <scope>NUCLEOTIDE SEQUENCE [LARGE SCALE GENOMIC DNA]</scope>
    <source>
        <strain evidence="3">cv. AL8/78</strain>
    </source>
</reference>
<evidence type="ECO:0000313" key="3">
    <source>
        <dbReference type="Proteomes" id="UP000015105"/>
    </source>
</evidence>
<keyword evidence="3" id="KW-1185">Reference proteome</keyword>
<organism evidence="2 3">
    <name type="scientific">Aegilops tauschii subsp. strangulata</name>
    <name type="common">Goatgrass</name>
    <dbReference type="NCBI Taxonomy" id="200361"/>
    <lineage>
        <taxon>Eukaryota</taxon>
        <taxon>Viridiplantae</taxon>
        <taxon>Streptophyta</taxon>
        <taxon>Embryophyta</taxon>
        <taxon>Tracheophyta</taxon>
        <taxon>Spermatophyta</taxon>
        <taxon>Magnoliopsida</taxon>
        <taxon>Liliopsida</taxon>
        <taxon>Poales</taxon>
        <taxon>Poaceae</taxon>
        <taxon>BOP clade</taxon>
        <taxon>Pooideae</taxon>
        <taxon>Triticodae</taxon>
        <taxon>Triticeae</taxon>
        <taxon>Triticinae</taxon>
        <taxon>Aegilops</taxon>
    </lineage>
</organism>
<reference evidence="2" key="4">
    <citation type="submission" date="2019-03" db="UniProtKB">
        <authorList>
            <consortium name="EnsemblPlants"/>
        </authorList>
    </citation>
    <scope>IDENTIFICATION</scope>
</reference>
<dbReference type="Proteomes" id="UP000015105">
    <property type="component" value="Chromosome 3D"/>
</dbReference>
<feature type="compositionally biased region" description="Basic and acidic residues" evidence="1">
    <location>
        <begin position="51"/>
        <end position="62"/>
    </location>
</feature>
<sequence length="91" mass="10466">NSYSTWTYSGCSRANRAIAALSGSDDNRRSLLRRHLLHPDTLRHEPLRHRPGLDLREVELQHGRRRRSPSSSSMDVGKDVKQRLRTGVRHA</sequence>
<reference evidence="2" key="3">
    <citation type="journal article" date="2017" name="Nature">
        <title>Genome sequence of the progenitor of the wheat D genome Aegilops tauschii.</title>
        <authorList>
            <person name="Luo M.C."/>
            <person name="Gu Y.Q."/>
            <person name="Puiu D."/>
            <person name="Wang H."/>
            <person name="Twardziok S.O."/>
            <person name="Deal K.R."/>
            <person name="Huo N."/>
            <person name="Zhu T."/>
            <person name="Wang L."/>
            <person name="Wang Y."/>
            <person name="McGuire P.E."/>
            <person name="Liu S."/>
            <person name="Long H."/>
            <person name="Ramasamy R.K."/>
            <person name="Rodriguez J.C."/>
            <person name="Van S.L."/>
            <person name="Yuan L."/>
            <person name="Wang Z."/>
            <person name="Xia Z."/>
            <person name="Xiao L."/>
            <person name="Anderson O.D."/>
            <person name="Ouyang S."/>
            <person name="Liang Y."/>
            <person name="Zimin A.V."/>
            <person name="Pertea G."/>
            <person name="Qi P."/>
            <person name="Bennetzen J.L."/>
            <person name="Dai X."/>
            <person name="Dawson M.W."/>
            <person name="Muller H.G."/>
            <person name="Kugler K."/>
            <person name="Rivarola-Duarte L."/>
            <person name="Spannagl M."/>
            <person name="Mayer K.F.X."/>
            <person name="Lu F.H."/>
            <person name="Bevan M.W."/>
            <person name="Leroy P."/>
            <person name="Li P."/>
            <person name="You F.M."/>
            <person name="Sun Q."/>
            <person name="Liu Z."/>
            <person name="Lyons E."/>
            <person name="Wicker T."/>
            <person name="Salzberg S.L."/>
            <person name="Devos K.M."/>
            <person name="Dvorak J."/>
        </authorList>
    </citation>
    <scope>NUCLEOTIDE SEQUENCE [LARGE SCALE GENOMIC DNA]</scope>
    <source>
        <strain evidence="2">cv. AL8/78</strain>
    </source>
</reference>
<protein>
    <submittedName>
        <fullName evidence="2">Uncharacterized protein</fullName>
    </submittedName>
</protein>
<dbReference type="EnsemblPlants" id="AET3Gv20257100.1">
    <property type="protein sequence ID" value="AET3Gv20257100.1"/>
    <property type="gene ID" value="AET3Gv20257100"/>
</dbReference>
<proteinExistence type="predicted"/>
<reference evidence="2" key="5">
    <citation type="journal article" date="2021" name="G3 (Bethesda)">
        <title>Aegilops tauschii genome assembly Aet v5.0 features greater sequence contiguity and improved annotation.</title>
        <authorList>
            <person name="Wang L."/>
            <person name="Zhu T."/>
            <person name="Rodriguez J.C."/>
            <person name="Deal K.R."/>
            <person name="Dubcovsky J."/>
            <person name="McGuire P.E."/>
            <person name="Lux T."/>
            <person name="Spannagl M."/>
            <person name="Mayer K.F.X."/>
            <person name="Baldrich P."/>
            <person name="Meyers B.C."/>
            <person name="Huo N."/>
            <person name="Gu Y.Q."/>
            <person name="Zhou H."/>
            <person name="Devos K.M."/>
            <person name="Bennetzen J.L."/>
            <person name="Unver T."/>
            <person name="Budak H."/>
            <person name="Gulick P.J."/>
            <person name="Galiba G."/>
            <person name="Kalapos B."/>
            <person name="Nelson D.R."/>
            <person name="Li P."/>
            <person name="You F.M."/>
            <person name="Luo M.C."/>
            <person name="Dvorak J."/>
        </authorList>
    </citation>
    <scope>NUCLEOTIDE SEQUENCE [LARGE SCALE GENOMIC DNA]</scope>
    <source>
        <strain evidence="2">cv. AL8/78</strain>
    </source>
</reference>
<dbReference type="Gramene" id="AET3Gv20257100.1">
    <property type="protein sequence ID" value="AET3Gv20257100.1"/>
    <property type="gene ID" value="AET3Gv20257100"/>
</dbReference>
<feature type="region of interest" description="Disordered" evidence="1">
    <location>
        <begin position="41"/>
        <end position="91"/>
    </location>
</feature>
<reference evidence="3" key="1">
    <citation type="journal article" date="2014" name="Science">
        <title>Ancient hybridizations among the ancestral genomes of bread wheat.</title>
        <authorList>
            <consortium name="International Wheat Genome Sequencing Consortium,"/>
            <person name="Marcussen T."/>
            <person name="Sandve S.R."/>
            <person name="Heier L."/>
            <person name="Spannagl M."/>
            <person name="Pfeifer M."/>
            <person name="Jakobsen K.S."/>
            <person name="Wulff B.B."/>
            <person name="Steuernagel B."/>
            <person name="Mayer K.F."/>
            <person name="Olsen O.A."/>
        </authorList>
    </citation>
    <scope>NUCLEOTIDE SEQUENCE [LARGE SCALE GENOMIC DNA]</scope>
    <source>
        <strain evidence="3">cv. AL8/78</strain>
    </source>
</reference>
<evidence type="ECO:0000256" key="1">
    <source>
        <dbReference type="SAM" id="MobiDB-lite"/>
    </source>
</evidence>